<keyword evidence="3" id="KW-1185">Reference proteome</keyword>
<proteinExistence type="predicted"/>
<dbReference type="EMBL" id="PQVW01000011">
    <property type="protein sequence ID" value="POZ21709.1"/>
    <property type="molecule type" value="Genomic_DNA"/>
</dbReference>
<name>A0ABX5A0G3_9ENTR</name>
<feature type="signal peptide" evidence="1">
    <location>
        <begin position="1"/>
        <end position="29"/>
    </location>
</feature>
<accession>A0ABX5A0G3</accession>
<evidence type="ECO:0000313" key="3">
    <source>
        <dbReference type="Proteomes" id="UP000237025"/>
    </source>
</evidence>
<gene>
    <name evidence="2" type="ORF">C3712_14735</name>
</gene>
<evidence type="ECO:0000313" key="2">
    <source>
        <dbReference type="EMBL" id="POZ21709.1"/>
    </source>
</evidence>
<dbReference type="RefSeq" id="WP_103949759.1">
    <property type="nucleotide sequence ID" value="NZ_PQVT01000011.1"/>
</dbReference>
<organism evidence="2 3">
    <name type="scientific">Lelliottia aquatilis</name>
    <dbReference type="NCBI Taxonomy" id="2080838"/>
    <lineage>
        <taxon>Bacteria</taxon>
        <taxon>Pseudomonadati</taxon>
        <taxon>Pseudomonadota</taxon>
        <taxon>Gammaproteobacteria</taxon>
        <taxon>Enterobacterales</taxon>
        <taxon>Enterobacteriaceae</taxon>
        <taxon>Lelliottia</taxon>
    </lineage>
</organism>
<feature type="chain" id="PRO_5045186405" evidence="1">
    <location>
        <begin position="30"/>
        <end position="235"/>
    </location>
</feature>
<comment type="caution">
    <text evidence="2">The sequence shown here is derived from an EMBL/GenBank/DDBJ whole genome shotgun (WGS) entry which is preliminary data.</text>
</comment>
<sequence>MFNFLRFQMKIMHRTASLFPLLLPMTVTAAPTPVEKTDYFSKISFHSPSMPGFRTADMLTTGFTGAHVTMSSNSKFLNLNDLQFSVNYDWIRIKAQPVEGRVQLQMVRQPQANEREMTLTLKNLKTGHTQTHVFHLNIWLTGDGILDKNFANAREHCARLGGKLLNTQQFRAVSRQWFGLSSGQLRTFYPDAGIFNEQMQAGDSFWVHEAKSLYLHTGMKSNKRNVGTLCRYEYK</sequence>
<reference evidence="2 3" key="1">
    <citation type="submission" date="2018-02" db="EMBL/GenBank/DDBJ databases">
        <title>Lelliotia aquatilis sp. nov., isolated from drinking water.</title>
        <authorList>
            <person name="Kaempfer P."/>
            <person name="Glaeser S."/>
            <person name="Exner M."/>
            <person name="Doijad S."/>
            <person name="Chakraborty T."/>
        </authorList>
    </citation>
    <scope>NUCLEOTIDE SEQUENCE [LARGE SCALE GENOMIC DNA]</scope>
    <source>
        <strain evidence="2 3">6331-17</strain>
    </source>
</reference>
<evidence type="ECO:0000256" key="1">
    <source>
        <dbReference type="SAM" id="SignalP"/>
    </source>
</evidence>
<protein>
    <submittedName>
        <fullName evidence="2">Uncharacterized protein</fullName>
    </submittedName>
</protein>
<dbReference type="Proteomes" id="UP000237025">
    <property type="component" value="Unassembled WGS sequence"/>
</dbReference>
<keyword evidence="1" id="KW-0732">Signal</keyword>